<proteinExistence type="predicted"/>
<gene>
    <name evidence="2" type="ORF">FB459_1272</name>
</gene>
<keyword evidence="3" id="KW-1185">Reference proteome</keyword>
<name>A0A542EET9_9MICO</name>
<evidence type="ECO:0000313" key="3">
    <source>
        <dbReference type="Proteomes" id="UP000320806"/>
    </source>
</evidence>
<dbReference type="EMBL" id="VFMO01000001">
    <property type="protein sequence ID" value="TQJ13837.1"/>
    <property type="molecule type" value="Genomic_DNA"/>
</dbReference>
<protein>
    <submittedName>
        <fullName evidence="2">Uncharacterized protein</fullName>
    </submittedName>
</protein>
<feature type="region of interest" description="Disordered" evidence="1">
    <location>
        <begin position="1"/>
        <end position="29"/>
    </location>
</feature>
<accession>A0A542EET9</accession>
<feature type="compositionally biased region" description="Pro residues" evidence="1">
    <location>
        <begin position="1"/>
        <end position="15"/>
    </location>
</feature>
<dbReference type="AlphaFoldDB" id="A0A542EET9"/>
<dbReference type="Proteomes" id="UP000320806">
    <property type="component" value="Unassembled WGS sequence"/>
</dbReference>
<sequence>MTSVPPCPDRAPTVPPARAKTPESDRAPVPLSIGTGTGHGHLGHNSPIEPTESVPPVCQSCRTPTNNQPAVCSTCWAERIEHQRIKAQCRRADLTKRTTPRESEVKNPEAPLSVAVYIGGRWTLRLVCPHCGHVHSHGGGTDPNPEVVRSYLGHRAGHCPSECETHGRHDRGGYVLTDPADLIGEMHHAITEADK</sequence>
<reference evidence="2 3" key="1">
    <citation type="submission" date="2019-06" db="EMBL/GenBank/DDBJ databases">
        <title>Sequencing the genomes of 1000 actinobacteria strains.</title>
        <authorList>
            <person name="Klenk H.-P."/>
        </authorList>
    </citation>
    <scope>NUCLEOTIDE SEQUENCE [LARGE SCALE GENOMIC DNA]</scope>
    <source>
        <strain evidence="2 3">DSM 19828</strain>
    </source>
</reference>
<organism evidence="2 3">
    <name type="scientific">Yimella lutea</name>
    <dbReference type="NCBI Taxonomy" id="587872"/>
    <lineage>
        <taxon>Bacteria</taxon>
        <taxon>Bacillati</taxon>
        <taxon>Actinomycetota</taxon>
        <taxon>Actinomycetes</taxon>
        <taxon>Micrococcales</taxon>
        <taxon>Dermacoccaceae</taxon>
        <taxon>Yimella</taxon>
    </lineage>
</organism>
<evidence type="ECO:0000313" key="2">
    <source>
        <dbReference type="EMBL" id="TQJ13837.1"/>
    </source>
</evidence>
<comment type="caution">
    <text evidence="2">The sequence shown here is derived from an EMBL/GenBank/DDBJ whole genome shotgun (WGS) entry which is preliminary data.</text>
</comment>
<evidence type="ECO:0000256" key="1">
    <source>
        <dbReference type="SAM" id="MobiDB-lite"/>
    </source>
</evidence>